<accession>A0ABV6HLV9</accession>
<evidence type="ECO:0000313" key="1">
    <source>
        <dbReference type="EMBL" id="MFC0319898.1"/>
    </source>
</evidence>
<dbReference type="PIRSF" id="PIRSF034285">
    <property type="entry name" value="UCP034285"/>
    <property type="match status" value="1"/>
</dbReference>
<dbReference type="InterPro" id="IPR017026">
    <property type="entry name" value="ImuA"/>
</dbReference>
<evidence type="ECO:0000313" key="2">
    <source>
        <dbReference type="Proteomes" id="UP001589774"/>
    </source>
</evidence>
<keyword evidence="2" id="KW-1185">Reference proteome</keyword>
<dbReference type="SUPFAM" id="SSF52540">
    <property type="entry name" value="P-loop containing nucleoside triphosphate hydrolases"/>
    <property type="match status" value="1"/>
</dbReference>
<dbReference type="Proteomes" id="UP001589774">
    <property type="component" value="Unassembled WGS sequence"/>
</dbReference>
<dbReference type="InterPro" id="IPR027417">
    <property type="entry name" value="P-loop_NTPase"/>
</dbReference>
<dbReference type="RefSeq" id="WP_130855481.1">
    <property type="nucleotide sequence ID" value="NZ_JBHLWO010000002.1"/>
</dbReference>
<sequence length="246" mass="27258">METSLKKKSVVEELRKMILAAEGFSAPNGSDELPGDLGPMEKAFPMGTFPLGAIHEFISNSAEEAAASTGFIACLIGRLMQRKGPCLWVSIGKRLFPPSLLGFGIEPHRVIFINLHGEKDALWVLEEALKCPSLAAVVGEIRDLDLTASRRLQLAVEQSRVTGFLHRYRPRRLNNLACVSRWNIRPLSSLQDGRLPGIGHPLWEVQLGKIRNGRPGTWHLCWKAGNFRHIAPDAPVKKKVYTHTGT</sequence>
<protein>
    <submittedName>
        <fullName evidence="1">ImuA family protein</fullName>
    </submittedName>
</protein>
<dbReference type="EMBL" id="JBHLWO010000002">
    <property type="protein sequence ID" value="MFC0319898.1"/>
    <property type="molecule type" value="Genomic_DNA"/>
</dbReference>
<comment type="caution">
    <text evidence="1">The sequence shown here is derived from an EMBL/GenBank/DDBJ whole genome shotgun (WGS) entry which is preliminary data.</text>
</comment>
<name>A0ABV6HLV9_9SPHI</name>
<dbReference type="Gene3D" id="3.40.50.300">
    <property type="entry name" value="P-loop containing nucleotide triphosphate hydrolases"/>
    <property type="match status" value="1"/>
</dbReference>
<proteinExistence type="predicted"/>
<gene>
    <name evidence="1" type="ORF">ACFFI0_16360</name>
</gene>
<organism evidence="1 2">
    <name type="scientific">Olivibacter oleidegradans</name>
    <dbReference type="NCBI Taxonomy" id="760123"/>
    <lineage>
        <taxon>Bacteria</taxon>
        <taxon>Pseudomonadati</taxon>
        <taxon>Bacteroidota</taxon>
        <taxon>Sphingobacteriia</taxon>
        <taxon>Sphingobacteriales</taxon>
        <taxon>Sphingobacteriaceae</taxon>
        <taxon>Olivibacter</taxon>
    </lineage>
</organism>
<reference evidence="1 2" key="1">
    <citation type="submission" date="2024-09" db="EMBL/GenBank/DDBJ databases">
        <authorList>
            <person name="Sun Q."/>
            <person name="Mori K."/>
        </authorList>
    </citation>
    <scope>NUCLEOTIDE SEQUENCE [LARGE SCALE GENOMIC DNA]</scope>
    <source>
        <strain evidence="1 2">CCM 7765</strain>
    </source>
</reference>